<dbReference type="Pfam" id="PF03446">
    <property type="entry name" value="NAD_binding_2"/>
    <property type="match status" value="1"/>
</dbReference>
<dbReference type="InterPro" id="IPR002204">
    <property type="entry name" value="3-OH-isobutyrate_DH-rel_CS"/>
</dbReference>
<comment type="caution">
    <text evidence="11">The sequence shown here is derived from an EMBL/GenBank/DDBJ whole genome shotgun (WGS) entry which is preliminary data.</text>
</comment>
<reference evidence="11" key="1">
    <citation type="submission" date="2023-03" db="EMBL/GenBank/DDBJ databases">
        <title>Massive genome expansion in bonnet fungi (Mycena s.s.) driven by repeated elements and novel gene families across ecological guilds.</title>
        <authorList>
            <consortium name="Lawrence Berkeley National Laboratory"/>
            <person name="Harder C.B."/>
            <person name="Miyauchi S."/>
            <person name="Viragh M."/>
            <person name="Kuo A."/>
            <person name="Thoen E."/>
            <person name="Andreopoulos B."/>
            <person name="Lu D."/>
            <person name="Skrede I."/>
            <person name="Drula E."/>
            <person name="Henrissat B."/>
            <person name="Morin E."/>
            <person name="Kohler A."/>
            <person name="Barry K."/>
            <person name="LaButti K."/>
            <person name="Morin E."/>
            <person name="Salamov A."/>
            <person name="Lipzen A."/>
            <person name="Mereny Z."/>
            <person name="Hegedus B."/>
            <person name="Baldrian P."/>
            <person name="Stursova M."/>
            <person name="Weitz H."/>
            <person name="Taylor A."/>
            <person name="Grigoriev I.V."/>
            <person name="Nagy L.G."/>
            <person name="Martin F."/>
            <person name="Kauserud H."/>
        </authorList>
    </citation>
    <scope>NUCLEOTIDE SEQUENCE</scope>
    <source>
        <strain evidence="11">9284</strain>
    </source>
</reference>
<dbReference type="GO" id="GO:0005739">
    <property type="term" value="C:mitochondrion"/>
    <property type="evidence" value="ECO:0007669"/>
    <property type="project" value="TreeGrafter"/>
</dbReference>
<evidence type="ECO:0000313" key="12">
    <source>
        <dbReference type="Proteomes" id="UP001221142"/>
    </source>
</evidence>
<keyword evidence="4" id="KW-0101">Branched-chain amino acid catabolism</keyword>
<feature type="domain" description="6-phosphogluconate dehydrogenase NADP-binding" evidence="9">
    <location>
        <begin position="19"/>
        <end position="188"/>
    </location>
</feature>
<evidence type="ECO:0000256" key="6">
    <source>
        <dbReference type="ARBA" id="ARBA00023027"/>
    </source>
</evidence>
<dbReference type="Pfam" id="PF14833">
    <property type="entry name" value="NAD_binding_11"/>
    <property type="match status" value="1"/>
</dbReference>
<dbReference type="GO" id="GO:0006574">
    <property type="term" value="P:L-valine catabolic process"/>
    <property type="evidence" value="ECO:0007669"/>
    <property type="project" value="TreeGrafter"/>
</dbReference>
<name>A0AAD7BW35_9AGAR</name>
<evidence type="ECO:0000259" key="9">
    <source>
        <dbReference type="Pfam" id="PF03446"/>
    </source>
</evidence>
<dbReference type="InterPro" id="IPR015815">
    <property type="entry name" value="HIBADH-related"/>
</dbReference>
<dbReference type="PANTHER" id="PTHR22981:SF7">
    <property type="entry name" value="3-HYDROXYISOBUTYRATE DEHYDROGENASE, MITOCHONDRIAL"/>
    <property type="match status" value="1"/>
</dbReference>
<sequence length="324" mass="33620">MKPSLRCLQRLASRPTSTSFIGLGRMGSEMAYNLFSKQFAQKPESAFVVCDAIPESAVSFSQKFQSSFPGANIQIAATPEEATLASSTIITMLPTSSHVQAVYGRGIIPTLKSLAPDMARENLCIDSTTLGLTTDLIACGASMVDAPASGGVTGAKAATLAFLVGGTEASFQAAHPVLAMMGQLDRIVHCGPSGAGLAAKICNNLILGVHQIVAAEAMILGQKLGLDPAVLSSVIASSTGSCWSISVNNPVPFALPGKSPPCERDYEPGFADMGLASDIAAQTGSPLPLGETARKLYSLMIAQQPELGSKDFSSVYKFLLSESV</sequence>
<comment type="similarity">
    <text evidence="2">Belongs to the HIBADH-related family. 3-hydroxyisobutyrate dehydrogenase subfamily.</text>
</comment>
<dbReference type="SUPFAM" id="SSF48179">
    <property type="entry name" value="6-phosphogluconate dehydrogenase C-terminal domain-like"/>
    <property type="match status" value="1"/>
</dbReference>
<evidence type="ECO:0000313" key="11">
    <source>
        <dbReference type="EMBL" id="KAJ7632230.1"/>
    </source>
</evidence>
<keyword evidence="12" id="KW-1185">Reference proteome</keyword>
<dbReference type="Gene3D" id="1.10.1040.10">
    <property type="entry name" value="N-(1-d-carboxylethyl)-l-norvaline Dehydrogenase, domain 2"/>
    <property type="match status" value="1"/>
</dbReference>
<accession>A0AAD7BW35</accession>
<dbReference type="GO" id="GO:0050661">
    <property type="term" value="F:NADP binding"/>
    <property type="evidence" value="ECO:0007669"/>
    <property type="project" value="InterPro"/>
</dbReference>
<evidence type="ECO:0000256" key="7">
    <source>
        <dbReference type="ARBA" id="ARBA00049197"/>
    </source>
</evidence>
<protein>
    <recommendedName>
        <fullName evidence="3">3-hydroxyisobutyrate dehydrogenase</fullName>
        <ecNumber evidence="3">1.1.1.31</ecNumber>
    </recommendedName>
</protein>
<dbReference type="EC" id="1.1.1.31" evidence="3"/>
<gene>
    <name evidence="11" type="ORF">FB45DRAFT_911863</name>
</gene>
<keyword evidence="5" id="KW-0560">Oxidoreductase</keyword>
<comment type="pathway">
    <text evidence="1">Amino-acid degradation; L-valine degradation.</text>
</comment>
<dbReference type="Gene3D" id="3.40.50.720">
    <property type="entry name" value="NAD(P)-binding Rossmann-like Domain"/>
    <property type="match status" value="1"/>
</dbReference>
<dbReference type="InterPro" id="IPR029154">
    <property type="entry name" value="HIBADH-like_NADP-bd"/>
</dbReference>
<dbReference type="InterPro" id="IPR036291">
    <property type="entry name" value="NAD(P)-bd_dom_sf"/>
</dbReference>
<evidence type="ECO:0000256" key="8">
    <source>
        <dbReference type="PIRSR" id="PIRSR000103-1"/>
    </source>
</evidence>
<dbReference type="InterPro" id="IPR013328">
    <property type="entry name" value="6PGD_dom2"/>
</dbReference>
<dbReference type="InterPro" id="IPR006115">
    <property type="entry name" value="6PGDH_NADP-bd"/>
</dbReference>
<dbReference type="Proteomes" id="UP001221142">
    <property type="component" value="Unassembled WGS sequence"/>
</dbReference>
<dbReference type="SUPFAM" id="SSF51735">
    <property type="entry name" value="NAD(P)-binding Rossmann-fold domains"/>
    <property type="match status" value="1"/>
</dbReference>
<comment type="catalytic activity">
    <reaction evidence="7">
        <text>3-hydroxy-2-methylpropanoate + NAD(+) = 2-methyl-3-oxopropanoate + NADH + H(+)</text>
        <dbReference type="Rhea" id="RHEA:17681"/>
        <dbReference type="ChEBI" id="CHEBI:11805"/>
        <dbReference type="ChEBI" id="CHEBI:15378"/>
        <dbReference type="ChEBI" id="CHEBI:57540"/>
        <dbReference type="ChEBI" id="CHEBI:57700"/>
        <dbReference type="ChEBI" id="CHEBI:57945"/>
        <dbReference type="EC" id="1.1.1.31"/>
    </reaction>
</comment>
<evidence type="ECO:0000256" key="5">
    <source>
        <dbReference type="ARBA" id="ARBA00023002"/>
    </source>
</evidence>
<feature type="domain" description="3-hydroxyisobutyrate dehydrogenase-like NAD-binding" evidence="10">
    <location>
        <begin position="194"/>
        <end position="318"/>
    </location>
</feature>
<dbReference type="InterPro" id="IPR008927">
    <property type="entry name" value="6-PGluconate_DH-like_C_sf"/>
</dbReference>
<feature type="active site" evidence="8">
    <location>
        <position position="200"/>
    </location>
</feature>
<keyword evidence="6" id="KW-0520">NAD</keyword>
<dbReference type="PROSITE" id="PS00895">
    <property type="entry name" value="3_HYDROXYISOBUT_DH"/>
    <property type="match status" value="1"/>
</dbReference>
<evidence type="ECO:0000256" key="1">
    <source>
        <dbReference type="ARBA" id="ARBA00005109"/>
    </source>
</evidence>
<proteinExistence type="inferred from homology"/>
<evidence type="ECO:0000256" key="2">
    <source>
        <dbReference type="ARBA" id="ARBA00006013"/>
    </source>
</evidence>
<dbReference type="PIRSF" id="PIRSF000103">
    <property type="entry name" value="HIBADH"/>
    <property type="match status" value="1"/>
</dbReference>
<dbReference type="GO" id="GO:0051287">
    <property type="term" value="F:NAD binding"/>
    <property type="evidence" value="ECO:0007669"/>
    <property type="project" value="InterPro"/>
</dbReference>
<dbReference type="EMBL" id="JARKIF010000008">
    <property type="protein sequence ID" value="KAJ7632230.1"/>
    <property type="molecule type" value="Genomic_DNA"/>
</dbReference>
<dbReference type="PANTHER" id="PTHR22981">
    <property type="entry name" value="3-HYDROXYISOBUTYRATE DEHYDROGENASE-RELATED"/>
    <property type="match status" value="1"/>
</dbReference>
<organism evidence="11 12">
    <name type="scientific">Roridomyces roridus</name>
    <dbReference type="NCBI Taxonomy" id="1738132"/>
    <lineage>
        <taxon>Eukaryota</taxon>
        <taxon>Fungi</taxon>
        <taxon>Dikarya</taxon>
        <taxon>Basidiomycota</taxon>
        <taxon>Agaricomycotina</taxon>
        <taxon>Agaricomycetes</taxon>
        <taxon>Agaricomycetidae</taxon>
        <taxon>Agaricales</taxon>
        <taxon>Marasmiineae</taxon>
        <taxon>Mycenaceae</taxon>
        <taxon>Roridomyces</taxon>
    </lineage>
</organism>
<evidence type="ECO:0000256" key="4">
    <source>
        <dbReference type="ARBA" id="ARBA00022456"/>
    </source>
</evidence>
<dbReference type="AlphaFoldDB" id="A0AAD7BW35"/>
<dbReference type="FunFam" id="1.10.1040.10:FF:000006">
    <property type="entry name" value="3-hydroxyisobutyrate dehydrogenase"/>
    <property type="match status" value="1"/>
</dbReference>
<dbReference type="GO" id="GO:0008442">
    <property type="term" value="F:3-hydroxyisobutyrate dehydrogenase activity"/>
    <property type="evidence" value="ECO:0007669"/>
    <property type="project" value="UniProtKB-EC"/>
</dbReference>
<evidence type="ECO:0000259" key="10">
    <source>
        <dbReference type="Pfam" id="PF14833"/>
    </source>
</evidence>
<evidence type="ECO:0000256" key="3">
    <source>
        <dbReference type="ARBA" id="ARBA00012991"/>
    </source>
</evidence>